<evidence type="ECO:0000313" key="6">
    <source>
        <dbReference type="EMBL" id="CDW59071.1"/>
    </source>
</evidence>
<dbReference type="EMBL" id="HG806490">
    <property type="protein sequence ID" value="CDW59071.1"/>
    <property type="molecule type" value="Genomic_DNA"/>
</dbReference>
<dbReference type="Gene3D" id="1.10.10.10">
    <property type="entry name" value="Winged helix-like DNA-binding domain superfamily/Winged helix DNA-binding domain"/>
    <property type="match status" value="2"/>
</dbReference>
<dbReference type="GO" id="GO:0005654">
    <property type="term" value="C:nucleoplasm"/>
    <property type="evidence" value="ECO:0007669"/>
    <property type="project" value="UniProtKB-ARBA"/>
</dbReference>
<sequence>MASTEEALSSSESLDQKILAAIAQFPSGCSDEELRKQLALKDVSEYVNAINSLLADQKVEILRLGNQIYYHSKASSTGEDSSLYESVIYRMIEEAGNRGIWVRDLKANSKVPAPKFKKLLKSLENRKVVKCLNMAGALRKQVYMLYDLTPDDSISGGIMEEQLDASYAEIISKRCLKFLKQKAQDQSARDEGMLAIDWEYVGSSELCDFVNELNISKVKLCNKVIERIMDMLVYESVLERTHSGEMKMYRIARPLFSPGGFSQAPCFFCPVFYDCTSDGLISPGTCSYFDQILD</sequence>
<dbReference type="InterPro" id="IPR016049">
    <property type="entry name" value="RNA_pol_Rpc34-like"/>
</dbReference>
<evidence type="ECO:0000256" key="1">
    <source>
        <dbReference type="ARBA" id="ARBA00004123"/>
    </source>
</evidence>
<reference evidence="6" key="2">
    <citation type="submission" date="2014-03" db="EMBL/GenBank/DDBJ databases">
        <title>The whipworm genome and dual-species transcriptomics of an intimate host-pathogen interaction.</title>
        <authorList>
            <person name="Foth B.J."/>
            <person name="Tsai I.J."/>
            <person name="Reid A.J."/>
            <person name="Bancroft A.J."/>
            <person name="Nichol S."/>
            <person name="Tracey A."/>
            <person name="Holroyd N."/>
            <person name="Cotton J.A."/>
            <person name="Stanley E.J."/>
            <person name="Zarowiecki M."/>
            <person name="Liu J.Z."/>
            <person name="Huckvale T."/>
            <person name="Cooper P.J."/>
            <person name="Grencis R.K."/>
            <person name="Berriman M."/>
        </authorList>
    </citation>
    <scope>NUCLEOTIDE SEQUENCE [LARGE SCALE GENOMIC DNA]</scope>
</reference>
<dbReference type="PANTHER" id="PTHR12780">
    <property type="entry name" value="RNA POLYMERASE III DNA DIRECTED , 39KD SUBUNIT-RELATED"/>
    <property type="match status" value="1"/>
</dbReference>
<dbReference type="OrthoDB" id="613763at2759"/>
<evidence type="ECO:0000256" key="5">
    <source>
        <dbReference type="ARBA" id="ARBA00023242"/>
    </source>
</evidence>
<reference evidence="6" key="1">
    <citation type="submission" date="2014-01" db="EMBL/GenBank/DDBJ databases">
        <authorList>
            <person name="Aslett M."/>
        </authorList>
    </citation>
    <scope>NUCLEOTIDE SEQUENCE</scope>
</reference>
<organism evidence="6 7">
    <name type="scientific">Trichuris trichiura</name>
    <name type="common">Whipworm</name>
    <name type="synonym">Trichocephalus trichiurus</name>
    <dbReference type="NCBI Taxonomy" id="36087"/>
    <lineage>
        <taxon>Eukaryota</taxon>
        <taxon>Metazoa</taxon>
        <taxon>Ecdysozoa</taxon>
        <taxon>Nematoda</taxon>
        <taxon>Enoplea</taxon>
        <taxon>Dorylaimia</taxon>
        <taxon>Trichinellida</taxon>
        <taxon>Trichuridae</taxon>
        <taxon>Trichuris</taxon>
    </lineage>
</organism>
<name>A0A077ZFD4_TRITR</name>
<dbReference type="InterPro" id="IPR007832">
    <property type="entry name" value="RNA_pol_Rpc34"/>
</dbReference>
<dbReference type="GO" id="GO:0006383">
    <property type="term" value="P:transcription by RNA polymerase III"/>
    <property type="evidence" value="ECO:0007669"/>
    <property type="project" value="InterPro"/>
</dbReference>
<dbReference type="SUPFAM" id="SSF46785">
    <property type="entry name" value="Winged helix' DNA-binding domain"/>
    <property type="match status" value="2"/>
</dbReference>
<dbReference type="AlphaFoldDB" id="A0A077ZFD4"/>
<proteinExistence type="inferred from homology"/>
<keyword evidence="5" id="KW-0539">Nucleus</keyword>
<evidence type="ECO:0000256" key="3">
    <source>
        <dbReference type="ARBA" id="ARBA00022478"/>
    </source>
</evidence>
<protein>
    <submittedName>
        <fullName evidence="6">DNA directed RNA polymerase III subunit RPC6</fullName>
    </submittedName>
</protein>
<accession>A0A077ZFD4</accession>
<keyword evidence="3" id="KW-0240">DNA-directed RNA polymerase</keyword>
<dbReference type="GO" id="GO:0005737">
    <property type="term" value="C:cytoplasm"/>
    <property type="evidence" value="ECO:0007669"/>
    <property type="project" value="UniProtKB-ARBA"/>
</dbReference>
<dbReference type="InterPro" id="IPR036388">
    <property type="entry name" value="WH-like_DNA-bd_sf"/>
</dbReference>
<gene>
    <name evidence="6" type="ORF">TTRE_0000740101</name>
</gene>
<dbReference type="FunFam" id="1.10.10.10:FF:000116">
    <property type="entry name" value="DNA-directed RNA polymerase III subunit RPC6"/>
    <property type="match status" value="1"/>
</dbReference>
<dbReference type="STRING" id="36087.A0A077ZFD4"/>
<dbReference type="Pfam" id="PF05158">
    <property type="entry name" value="RNA_pol_Rpc34"/>
    <property type="match status" value="1"/>
</dbReference>
<keyword evidence="4" id="KW-0804">Transcription</keyword>
<dbReference type="GO" id="GO:0005666">
    <property type="term" value="C:RNA polymerase III complex"/>
    <property type="evidence" value="ECO:0007669"/>
    <property type="project" value="InterPro"/>
</dbReference>
<evidence type="ECO:0000256" key="4">
    <source>
        <dbReference type="ARBA" id="ARBA00023163"/>
    </source>
</evidence>
<keyword evidence="7" id="KW-1185">Reference proteome</keyword>
<dbReference type="InterPro" id="IPR036390">
    <property type="entry name" value="WH_DNA-bd_sf"/>
</dbReference>
<dbReference type="Proteomes" id="UP000030665">
    <property type="component" value="Unassembled WGS sequence"/>
</dbReference>
<evidence type="ECO:0000256" key="2">
    <source>
        <dbReference type="ARBA" id="ARBA00011038"/>
    </source>
</evidence>
<comment type="subcellular location">
    <subcellularLocation>
        <location evidence="1">Nucleus</location>
    </subcellularLocation>
</comment>
<evidence type="ECO:0000313" key="7">
    <source>
        <dbReference type="Proteomes" id="UP000030665"/>
    </source>
</evidence>
<comment type="similarity">
    <text evidence="2">Belongs to the eukaryotic RPC34/RPC39 RNA polymerase subunit family.</text>
</comment>